<dbReference type="InterPro" id="IPR000504">
    <property type="entry name" value="RRM_dom"/>
</dbReference>
<comment type="similarity">
    <text evidence="1">Belongs to the HTATSF1 family.</text>
</comment>
<feature type="domain" description="RRM" evidence="8">
    <location>
        <begin position="376"/>
        <end position="456"/>
    </location>
</feature>
<dbReference type="SMART" id="SM00361">
    <property type="entry name" value="RRM_1"/>
    <property type="match status" value="1"/>
</dbReference>
<reference evidence="9 10" key="1">
    <citation type="submission" date="2024-01" db="EMBL/GenBank/DDBJ databases">
        <title>The complete chloroplast genome sequence of Lithospermum erythrorhizon: insights into the phylogenetic relationship among Boraginaceae species and the maternal lineages of purple gromwells.</title>
        <authorList>
            <person name="Okada T."/>
            <person name="Watanabe K."/>
        </authorList>
    </citation>
    <scope>NUCLEOTIDE SEQUENCE [LARGE SCALE GENOMIC DNA]</scope>
</reference>
<dbReference type="GO" id="GO:0003723">
    <property type="term" value="F:RNA binding"/>
    <property type="evidence" value="ECO:0007669"/>
    <property type="project" value="UniProtKB-UniRule"/>
</dbReference>
<dbReference type="InterPro" id="IPR034392">
    <property type="entry name" value="TatSF1-like_RRM1"/>
</dbReference>
<evidence type="ECO:0000313" key="10">
    <source>
        <dbReference type="Proteomes" id="UP001454036"/>
    </source>
</evidence>
<keyword evidence="5" id="KW-0508">mRNA splicing</keyword>
<feature type="region of interest" description="Disordered" evidence="7">
    <location>
        <begin position="1"/>
        <end position="21"/>
    </location>
</feature>
<dbReference type="InterPro" id="IPR034393">
    <property type="entry name" value="TatSF1-like"/>
</dbReference>
<evidence type="ECO:0000256" key="2">
    <source>
        <dbReference type="ARBA" id="ARBA00022664"/>
    </source>
</evidence>
<gene>
    <name evidence="9" type="ORF">LIER_22879</name>
</gene>
<feature type="region of interest" description="Disordered" evidence="7">
    <location>
        <begin position="84"/>
        <end position="146"/>
    </location>
</feature>
<dbReference type="Pfam" id="PF00076">
    <property type="entry name" value="RRM_1"/>
    <property type="match status" value="2"/>
</dbReference>
<feature type="compositionally biased region" description="Basic and acidic residues" evidence="7">
    <location>
        <begin position="107"/>
        <end position="129"/>
    </location>
</feature>
<dbReference type="CDD" id="cd12285">
    <property type="entry name" value="RRM3_RBM39_like"/>
    <property type="match status" value="1"/>
</dbReference>
<organism evidence="9 10">
    <name type="scientific">Lithospermum erythrorhizon</name>
    <name type="common">Purple gromwell</name>
    <name type="synonym">Lithospermum officinale var. erythrorhizon</name>
    <dbReference type="NCBI Taxonomy" id="34254"/>
    <lineage>
        <taxon>Eukaryota</taxon>
        <taxon>Viridiplantae</taxon>
        <taxon>Streptophyta</taxon>
        <taxon>Embryophyta</taxon>
        <taxon>Tracheophyta</taxon>
        <taxon>Spermatophyta</taxon>
        <taxon>Magnoliopsida</taxon>
        <taxon>eudicotyledons</taxon>
        <taxon>Gunneridae</taxon>
        <taxon>Pentapetalae</taxon>
        <taxon>asterids</taxon>
        <taxon>lamiids</taxon>
        <taxon>Boraginales</taxon>
        <taxon>Boraginaceae</taxon>
        <taxon>Boraginoideae</taxon>
        <taxon>Lithospermeae</taxon>
        <taxon>Lithospermum</taxon>
    </lineage>
</organism>
<keyword evidence="3" id="KW-0677">Repeat</keyword>
<proteinExistence type="inferred from homology"/>
<accession>A0AAV3QWY9</accession>
<dbReference type="Proteomes" id="UP001454036">
    <property type="component" value="Unassembled WGS sequence"/>
</dbReference>
<dbReference type="GO" id="GO:0005686">
    <property type="term" value="C:U2 snRNP"/>
    <property type="evidence" value="ECO:0007669"/>
    <property type="project" value="TreeGrafter"/>
</dbReference>
<dbReference type="SMART" id="SM00360">
    <property type="entry name" value="RRM"/>
    <property type="match status" value="2"/>
</dbReference>
<dbReference type="FunFam" id="3.30.70.330:FF:000329">
    <property type="entry name" value="splicing factor U2AF-associated protein 2"/>
    <property type="match status" value="1"/>
</dbReference>
<dbReference type="PANTHER" id="PTHR15608:SF0">
    <property type="entry name" value="HIV TAT-SPECIFIC FACTOR 1"/>
    <property type="match status" value="1"/>
</dbReference>
<dbReference type="FunFam" id="3.30.70.330:FF:000105">
    <property type="entry name" value="HIV Tat-specific factor 1 homolog"/>
    <property type="match status" value="1"/>
</dbReference>
<keyword evidence="10" id="KW-1185">Reference proteome</keyword>
<feature type="compositionally biased region" description="Basic and acidic residues" evidence="7">
    <location>
        <begin position="87"/>
        <end position="97"/>
    </location>
</feature>
<evidence type="ECO:0000313" key="9">
    <source>
        <dbReference type="EMBL" id="GAA0168075.1"/>
    </source>
</evidence>
<dbReference type="PANTHER" id="PTHR15608">
    <property type="entry name" value="SPLICING FACTOR U2AF-ASSOCIATED PROTEIN 2"/>
    <property type="match status" value="1"/>
</dbReference>
<dbReference type="InterPro" id="IPR012677">
    <property type="entry name" value="Nucleotide-bd_a/b_plait_sf"/>
</dbReference>
<evidence type="ECO:0000256" key="1">
    <source>
        <dbReference type="ARBA" id="ARBA00007747"/>
    </source>
</evidence>
<dbReference type="Pfam" id="PF14237">
    <property type="entry name" value="GYF_2"/>
    <property type="match status" value="1"/>
</dbReference>
<evidence type="ECO:0000256" key="3">
    <source>
        <dbReference type="ARBA" id="ARBA00022737"/>
    </source>
</evidence>
<dbReference type="GO" id="GO:0005684">
    <property type="term" value="C:U2-type spliceosomal complex"/>
    <property type="evidence" value="ECO:0007669"/>
    <property type="project" value="TreeGrafter"/>
</dbReference>
<dbReference type="GO" id="GO:0000398">
    <property type="term" value="P:mRNA splicing, via spliceosome"/>
    <property type="evidence" value="ECO:0007669"/>
    <property type="project" value="InterPro"/>
</dbReference>
<keyword evidence="2" id="KW-0507">mRNA processing</keyword>
<dbReference type="AlphaFoldDB" id="A0AAV3QWY9"/>
<dbReference type="EMBL" id="BAABME010006338">
    <property type="protein sequence ID" value="GAA0168075.1"/>
    <property type="molecule type" value="Genomic_DNA"/>
</dbReference>
<evidence type="ECO:0000256" key="5">
    <source>
        <dbReference type="ARBA" id="ARBA00023187"/>
    </source>
</evidence>
<dbReference type="PROSITE" id="PS50102">
    <property type="entry name" value="RRM"/>
    <property type="match status" value="2"/>
</dbReference>
<feature type="region of interest" description="Disordered" evidence="7">
    <location>
        <begin position="200"/>
        <end position="227"/>
    </location>
</feature>
<dbReference type="InterPro" id="IPR025640">
    <property type="entry name" value="GYF_2"/>
</dbReference>
<evidence type="ECO:0000256" key="7">
    <source>
        <dbReference type="SAM" id="MobiDB-lite"/>
    </source>
</evidence>
<dbReference type="CDD" id="cd12281">
    <property type="entry name" value="RRM1_TatSF1_like"/>
    <property type="match status" value="1"/>
</dbReference>
<dbReference type="SUPFAM" id="SSF54928">
    <property type="entry name" value="RNA-binding domain, RBD"/>
    <property type="match status" value="2"/>
</dbReference>
<name>A0AAV3QWY9_LITER</name>
<keyword evidence="4 6" id="KW-0694">RNA-binding</keyword>
<feature type="domain" description="RRM" evidence="8">
    <location>
        <begin position="237"/>
        <end position="329"/>
    </location>
</feature>
<evidence type="ECO:0000259" key="8">
    <source>
        <dbReference type="PROSITE" id="PS50102"/>
    </source>
</evidence>
<comment type="caution">
    <text evidence="9">The sequence shown here is derived from an EMBL/GenBank/DDBJ whole genome shotgun (WGS) entry which is preliminary data.</text>
</comment>
<feature type="compositionally biased region" description="Basic and acidic residues" evidence="7">
    <location>
        <begin position="202"/>
        <end position="225"/>
    </location>
</feature>
<dbReference type="InterPro" id="IPR035979">
    <property type="entry name" value="RBD_domain_sf"/>
</dbReference>
<dbReference type="Gene3D" id="3.30.70.330">
    <property type="match status" value="2"/>
</dbReference>
<sequence>MASLTGPPAPPPYAAGEANGVQSDSKMISKIGWYILGPDQQPIGPYTIAELREHHSNGYLLDITPVWSEGRSDWQPVSAIPGLLNNSDKKPTEKSEPEISTVDDEFEKWKREVKEAEAEAEKEAIDAQERPSTPPDGETEFTDDDGTRYKWDKVLRAWVPQENEFNEEDIYAPEEMTFVQEEEVLPTVKLDDFSANIEVDASESKESKDDRKRKLPESEKKEANKPPDSWFELKVNTHVYVTGLPDNVTFDEVVEVFSRCGILKEDPETKKPRIKIYVDKETGKKKGDALVTYLKEPSVDLAIQFLDGTLFRPNDEIHKTPMSVSKAKFEQKGERFIAKQVDKRKKKKLQQLEKKMLGWGGRDDAKLLVPATVILRHMFIPAEMRAEECLKTEIEEDVGEECAKFGPVESVKVCENHPQGVVLVKFRDKKDAQKCIDAMNGRWFGGKQIHASFDDGSINHAAIRDWDEEAERLDKFGAELEAE</sequence>
<dbReference type="InterPro" id="IPR003954">
    <property type="entry name" value="RRM_euk-type"/>
</dbReference>
<evidence type="ECO:0000256" key="4">
    <source>
        <dbReference type="ARBA" id="ARBA00022884"/>
    </source>
</evidence>
<protein>
    <submittedName>
        <fullName evidence="9">RNA splicing factor</fullName>
    </submittedName>
</protein>
<evidence type="ECO:0000256" key="6">
    <source>
        <dbReference type="PROSITE-ProRule" id="PRU00176"/>
    </source>
</evidence>